<dbReference type="InterPro" id="IPR027939">
    <property type="entry name" value="NMT1/THI5"/>
</dbReference>
<evidence type="ECO:0000256" key="3">
    <source>
        <dbReference type="ARBA" id="ARBA00009406"/>
    </source>
</evidence>
<name>A0A8J3DL18_9HYPH</name>
<keyword evidence="9" id="KW-0408">Iron</keyword>
<dbReference type="GO" id="GO:0016740">
    <property type="term" value="F:transferase activity"/>
    <property type="evidence" value="ECO:0007669"/>
    <property type="project" value="UniProtKB-KW"/>
</dbReference>
<sequence length="318" mass="34547">MGGVQAQQPTTLTIAYPSPGGLGYFGVYNAIGEGYFEAENIKIQTQSVNGSGQVLQALLAGQAQLGHPGPGPLLNARKNGGDLVYIFNYFTRSQFNLVVPEESEFQSPTDLKGKVIGVGTSDGAEVAFVRSIFDSVGMKEGDDYTFITVGEGGMAVAGFMQKSIDAYASDTAGVATLNLRGVKLRTLTPPEFQSYFGNGYVVTREYLEENKDTLERFGRALVKGIKFGLDPANKDKTLEHAKMGNPQQLEDMKYADALMDVYYSLTTPLNAEKGFGYNNPAAWDKWQATLVSSGDMDKPLPDLTQAYSNEFIEVWNAE</sequence>
<dbReference type="GO" id="GO:0046872">
    <property type="term" value="F:metal ion binding"/>
    <property type="evidence" value="ECO:0007669"/>
    <property type="project" value="UniProtKB-KW"/>
</dbReference>
<evidence type="ECO:0000256" key="5">
    <source>
        <dbReference type="ARBA" id="ARBA00022679"/>
    </source>
</evidence>
<evidence type="ECO:0000256" key="2">
    <source>
        <dbReference type="ARBA" id="ARBA00004948"/>
    </source>
</evidence>
<dbReference type="SUPFAM" id="SSF53850">
    <property type="entry name" value="Periplasmic binding protein-like II"/>
    <property type="match status" value="1"/>
</dbReference>
<comment type="similarity">
    <text evidence="3">Belongs to the NMT1/THI5 family.</text>
</comment>
<evidence type="ECO:0000259" key="12">
    <source>
        <dbReference type="Pfam" id="PF09084"/>
    </source>
</evidence>
<evidence type="ECO:0000256" key="7">
    <source>
        <dbReference type="ARBA" id="ARBA00022898"/>
    </source>
</evidence>
<dbReference type="PANTHER" id="PTHR31528">
    <property type="entry name" value="4-AMINO-5-HYDROXYMETHYL-2-METHYLPYRIMIDINE PHOSPHATE SYNTHASE THI11-RELATED"/>
    <property type="match status" value="1"/>
</dbReference>
<keyword evidence="8" id="KW-0784">Thiamine biosynthesis</keyword>
<evidence type="ECO:0000256" key="8">
    <source>
        <dbReference type="ARBA" id="ARBA00022977"/>
    </source>
</evidence>
<dbReference type="PANTHER" id="PTHR31528:SF1">
    <property type="entry name" value="4-AMINO-5-HYDROXYMETHYL-2-METHYLPYRIMIDINE PHOSPHATE SYNTHASE THI11-RELATED"/>
    <property type="match status" value="1"/>
</dbReference>
<evidence type="ECO:0000256" key="11">
    <source>
        <dbReference type="ARBA" id="ARBA00048179"/>
    </source>
</evidence>
<keyword evidence="6" id="KW-0479">Metal-binding</keyword>
<dbReference type="AlphaFoldDB" id="A0A8J3DL18"/>
<reference evidence="13" key="2">
    <citation type="submission" date="2020-09" db="EMBL/GenBank/DDBJ databases">
        <authorList>
            <person name="Sun Q."/>
            <person name="Kim S."/>
        </authorList>
    </citation>
    <scope>NUCLEOTIDE SEQUENCE</scope>
    <source>
        <strain evidence="13">KCTC 42097</strain>
    </source>
</reference>
<comment type="subunit">
    <text evidence="4">Homodimer.</text>
</comment>
<accession>A0A8J3DL18</accession>
<evidence type="ECO:0000313" key="14">
    <source>
        <dbReference type="Proteomes" id="UP000641137"/>
    </source>
</evidence>
<protein>
    <recommendedName>
        <fullName evidence="10">Thiamine pyrimidine synthase</fullName>
    </recommendedName>
</protein>
<dbReference type="EMBL" id="BMZO01000010">
    <property type="protein sequence ID" value="GHC78256.1"/>
    <property type="molecule type" value="Genomic_DNA"/>
</dbReference>
<organism evidence="13 14">
    <name type="scientific">Limoniibacter endophyticus</name>
    <dbReference type="NCBI Taxonomy" id="1565040"/>
    <lineage>
        <taxon>Bacteria</taxon>
        <taxon>Pseudomonadati</taxon>
        <taxon>Pseudomonadota</taxon>
        <taxon>Alphaproteobacteria</taxon>
        <taxon>Hyphomicrobiales</taxon>
        <taxon>Bartonellaceae</taxon>
        <taxon>Limoniibacter</taxon>
    </lineage>
</organism>
<dbReference type="InterPro" id="IPR015168">
    <property type="entry name" value="SsuA/THI5"/>
</dbReference>
<proteinExistence type="inferred from homology"/>
<comment type="function">
    <text evidence="1">Responsible for the formation of the pyrimidine heterocycle in the thiamine biosynthesis pathway. Catalyzes the formation of hydroxymethylpyrimidine phosphate (HMP-P) from histidine and pyridoxal phosphate (PLP). The protein uses PLP and the active site histidine to form HMP-P, generating an inactive enzyme. The enzyme can only undergo a single turnover, which suggests it is a suicide enzyme.</text>
</comment>
<keyword evidence="7" id="KW-0663">Pyridoxal phosphate</keyword>
<evidence type="ECO:0000256" key="10">
    <source>
        <dbReference type="ARBA" id="ARBA00033171"/>
    </source>
</evidence>
<evidence type="ECO:0000256" key="6">
    <source>
        <dbReference type="ARBA" id="ARBA00022723"/>
    </source>
</evidence>
<feature type="domain" description="SsuA/THI5-like" evidence="12">
    <location>
        <begin position="25"/>
        <end position="229"/>
    </location>
</feature>
<reference evidence="13" key="1">
    <citation type="journal article" date="2014" name="Int. J. Syst. Evol. Microbiol.">
        <title>Complete genome sequence of Corynebacterium casei LMG S-19264T (=DSM 44701T), isolated from a smear-ripened cheese.</title>
        <authorList>
            <consortium name="US DOE Joint Genome Institute (JGI-PGF)"/>
            <person name="Walter F."/>
            <person name="Albersmeier A."/>
            <person name="Kalinowski J."/>
            <person name="Ruckert C."/>
        </authorList>
    </citation>
    <scope>NUCLEOTIDE SEQUENCE</scope>
    <source>
        <strain evidence="13">KCTC 42097</strain>
    </source>
</reference>
<dbReference type="Pfam" id="PF09084">
    <property type="entry name" value="NMT1"/>
    <property type="match status" value="1"/>
</dbReference>
<dbReference type="Proteomes" id="UP000641137">
    <property type="component" value="Unassembled WGS sequence"/>
</dbReference>
<evidence type="ECO:0000256" key="4">
    <source>
        <dbReference type="ARBA" id="ARBA00011738"/>
    </source>
</evidence>
<evidence type="ECO:0000256" key="9">
    <source>
        <dbReference type="ARBA" id="ARBA00023004"/>
    </source>
</evidence>
<keyword evidence="14" id="KW-1185">Reference proteome</keyword>
<evidence type="ECO:0000256" key="1">
    <source>
        <dbReference type="ARBA" id="ARBA00003469"/>
    </source>
</evidence>
<comment type="catalytic activity">
    <reaction evidence="11">
        <text>N(6)-(pyridoxal phosphate)-L-lysyl-[4-amino-5-hydroxymethyl-2-methylpyrimidine phosphate synthase] + L-histidyl-[4-amino-5-hydroxymethyl-2-methylpyrimidine phosphate synthase] + 2 Fe(3+) + 4 H2O = L-lysyl-[4-amino-5-hydroxymethyl-2-methylpyrimidine phosphate synthase] + (2S)-2-amino-5-hydroxy-4-oxopentanoyl-[4-amino-5-hydroxymethyl-2-methylpyrimidine phosphate synthase] + 4-amino-2-methyl-5-(phosphooxymethyl)pyrimidine + 3-oxopropanoate + 2 Fe(2+) + 2 H(+)</text>
        <dbReference type="Rhea" id="RHEA:65756"/>
        <dbReference type="Rhea" id="RHEA-COMP:16892"/>
        <dbReference type="Rhea" id="RHEA-COMP:16893"/>
        <dbReference type="Rhea" id="RHEA-COMP:16894"/>
        <dbReference type="Rhea" id="RHEA-COMP:16895"/>
        <dbReference type="ChEBI" id="CHEBI:15377"/>
        <dbReference type="ChEBI" id="CHEBI:15378"/>
        <dbReference type="ChEBI" id="CHEBI:29033"/>
        <dbReference type="ChEBI" id="CHEBI:29034"/>
        <dbReference type="ChEBI" id="CHEBI:29969"/>
        <dbReference type="ChEBI" id="CHEBI:29979"/>
        <dbReference type="ChEBI" id="CHEBI:33190"/>
        <dbReference type="ChEBI" id="CHEBI:58354"/>
        <dbReference type="ChEBI" id="CHEBI:143915"/>
        <dbReference type="ChEBI" id="CHEBI:157692"/>
    </reaction>
    <physiologicalReaction direction="left-to-right" evidence="11">
        <dbReference type="Rhea" id="RHEA:65757"/>
    </physiologicalReaction>
</comment>
<keyword evidence="5" id="KW-0808">Transferase</keyword>
<comment type="pathway">
    <text evidence="2">Cofactor biosynthesis; thiamine diphosphate biosynthesis.</text>
</comment>
<gene>
    <name evidence="13" type="ORF">GCM10010136_30050</name>
</gene>
<evidence type="ECO:0000313" key="13">
    <source>
        <dbReference type="EMBL" id="GHC78256.1"/>
    </source>
</evidence>
<comment type="caution">
    <text evidence="13">The sequence shown here is derived from an EMBL/GenBank/DDBJ whole genome shotgun (WGS) entry which is preliminary data.</text>
</comment>
<dbReference type="GO" id="GO:0009228">
    <property type="term" value="P:thiamine biosynthetic process"/>
    <property type="evidence" value="ECO:0007669"/>
    <property type="project" value="UniProtKB-KW"/>
</dbReference>
<dbReference type="Gene3D" id="3.40.190.10">
    <property type="entry name" value="Periplasmic binding protein-like II"/>
    <property type="match status" value="2"/>
</dbReference>